<gene>
    <name evidence="3" type="ORF">JOQ06_012060</name>
</gene>
<dbReference type="SMART" id="SM00248">
    <property type="entry name" value="ANK"/>
    <property type="match status" value="3"/>
</dbReference>
<dbReference type="InterPro" id="IPR042334">
    <property type="entry name" value="ANKRD31"/>
</dbReference>
<dbReference type="Pfam" id="PF00023">
    <property type="entry name" value="Ank"/>
    <property type="match status" value="1"/>
</dbReference>
<feature type="compositionally biased region" description="Polar residues" evidence="2">
    <location>
        <begin position="495"/>
        <end position="517"/>
    </location>
</feature>
<dbReference type="PANTHER" id="PTHR24176">
    <property type="entry name" value="ANKYRIN REPEAT DOMAIN-CONTAINING PROTEIN 31-RELATED"/>
    <property type="match status" value="1"/>
</dbReference>
<feature type="repeat" description="ANK" evidence="1">
    <location>
        <begin position="154"/>
        <end position="186"/>
    </location>
</feature>
<feature type="region of interest" description="Disordered" evidence="2">
    <location>
        <begin position="94"/>
        <end position="120"/>
    </location>
</feature>
<dbReference type="Pfam" id="PF12796">
    <property type="entry name" value="Ank_2"/>
    <property type="match status" value="1"/>
</dbReference>
<feature type="region of interest" description="Disordered" evidence="2">
    <location>
        <begin position="457"/>
        <end position="524"/>
    </location>
</feature>
<dbReference type="SUPFAM" id="SSF48403">
    <property type="entry name" value="Ankyrin repeat"/>
    <property type="match status" value="1"/>
</dbReference>
<evidence type="ECO:0008006" key="5">
    <source>
        <dbReference type="Google" id="ProtNLM"/>
    </source>
</evidence>
<dbReference type="InterPro" id="IPR002110">
    <property type="entry name" value="Ankyrin_rpt"/>
</dbReference>
<feature type="compositionally biased region" description="Basic and acidic residues" evidence="2">
    <location>
        <begin position="324"/>
        <end position="340"/>
    </location>
</feature>
<dbReference type="PANTHER" id="PTHR24176:SF14">
    <property type="entry name" value="ANKYRIN REPEAT DOMAIN-CONTAINING PROTEIN 31"/>
    <property type="match status" value="1"/>
</dbReference>
<keyword evidence="4" id="KW-1185">Reference proteome</keyword>
<dbReference type="EMBL" id="JAPTMU010000006">
    <property type="protein sequence ID" value="KAJ4942194.1"/>
    <property type="molecule type" value="Genomic_DNA"/>
</dbReference>
<feature type="region of interest" description="Disordered" evidence="2">
    <location>
        <begin position="283"/>
        <end position="302"/>
    </location>
</feature>
<evidence type="ECO:0000256" key="2">
    <source>
        <dbReference type="SAM" id="MobiDB-lite"/>
    </source>
</evidence>
<feature type="compositionally biased region" description="Basic and acidic residues" evidence="2">
    <location>
        <begin position="99"/>
        <end position="109"/>
    </location>
</feature>
<feature type="region of interest" description="Disordered" evidence="2">
    <location>
        <begin position="313"/>
        <end position="341"/>
    </location>
</feature>
<sequence length="669" mass="73866">MERWHATASSDTAANHVGVEVREEEVQRILNTFNNILFLSTRDIVEMFDGCNQEIEMNGDGSPDDDSQSLLRDLKVFKSIGAAEDMEVTNADAQFGSKEQGKKVEREINGPKPPVPGTSSCAQTAAGSESCHSAKISKKVRGLNEKQLYKKDSMGETILHKACKRRDLALVRALIEAGINVNTKDNAGWTALHEAAVVGDKAVAEELLKAGADVNARSHDGVNPLHDAVCGGHYQVVTLLLQHGSNSSDRQLGGLSAMDMATEEKMQELLSLGVSSVIREQPCQGPAQYRQPGEMSSEAPCHNSISASCSKALSVRPGDLGDGDGVREPGDIQPKKKDTATDNLSHTVTTRVFLEETGRKQTDVSSWPLIDLEDAGRYHAALIQFQDGLNEVLNQQQLEKDNLEQKLRRCPIPLRHRLLKSRIVSLSLCQRMLVELLQKQMLMEEVYLTAKARLSNDQSSAGETQQLNHFSTPDPEAGEAHSSNHNGQRQESHRPVTQPTLFGSAPLNNAGNPTQPDGPQLSDLIQRGVIPSGSAIELVLKGHWHLALLLDDGSIKDSKGKLHLTPERWLEFIRSNNIPVSSTHAWDQVTFRGKPLSYYVFNMEAEGHCSGCSTMQRCFFRGEDLRKMLMNIKIVHLVGDEEWLPSAQSNFYWRKLLAKDHDDWGELSE</sequence>
<dbReference type="Gene3D" id="1.25.40.20">
    <property type="entry name" value="Ankyrin repeat-containing domain"/>
    <property type="match status" value="1"/>
</dbReference>
<proteinExistence type="predicted"/>
<feature type="repeat" description="ANK" evidence="1">
    <location>
        <begin position="220"/>
        <end position="252"/>
    </location>
</feature>
<dbReference type="PROSITE" id="PS50297">
    <property type="entry name" value="ANK_REP_REGION"/>
    <property type="match status" value="3"/>
</dbReference>
<feature type="repeat" description="ANK" evidence="1">
    <location>
        <begin position="187"/>
        <end position="219"/>
    </location>
</feature>
<dbReference type="Proteomes" id="UP001219934">
    <property type="component" value="Unassembled WGS sequence"/>
</dbReference>
<reference evidence="3" key="1">
    <citation type="submission" date="2022-11" db="EMBL/GenBank/DDBJ databases">
        <title>Chromosome-level genome of Pogonophryne albipinna.</title>
        <authorList>
            <person name="Jo E."/>
        </authorList>
    </citation>
    <scope>NUCLEOTIDE SEQUENCE</scope>
    <source>
        <strain evidence="3">SGF0006</strain>
        <tissue evidence="3">Muscle</tissue>
    </source>
</reference>
<comment type="caution">
    <text evidence="3">The sequence shown here is derived from an EMBL/GenBank/DDBJ whole genome shotgun (WGS) entry which is preliminary data.</text>
</comment>
<evidence type="ECO:0000313" key="3">
    <source>
        <dbReference type="EMBL" id="KAJ4942194.1"/>
    </source>
</evidence>
<protein>
    <recommendedName>
        <fullName evidence="5">Ankyrin repeat domain-containing protein 31</fullName>
    </recommendedName>
</protein>
<organism evidence="3 4">
    <name type="scientific">Pogonophryne albipinna</name>
    <dbReference type="NCBI Taxonomy" id="1090488"/>
    <lineage>
        <taxon>Eukaryota</taxon>
        <taxon>Metazoa</taxon>
        <taxon>Chordata</taxon>
        <taxon>Craniata</taxon>
        <taxon>Vertebrata</taxon>
        <taxon>Euteleostomi</taxon>
        <taxon>Actinopterygii</taxon>
        <taxon>Neopterygii</taxon>
        <taxon>Teleostei</taxon>
        <taxon>Neoteleostei</taxon>
        <taxon>Acanthomorphata</taxon>
        <taxon>Eupercaria</taxon>
        <taxon>Perciformes</taxon>
        <taxon>Notothenioidei</taxon>
        <taxon>Pogonophryne</taxon>
    </lineage>
</organism>
<evidence type="ECO:0000256" key="1">
    <source>
        <dbReference type="PROSITE-ProRule" id="PRU00023"/>
    </source>
</evidence>
<name>A0AAD6BCL7_9TELE</name>
<evidence type="ECO:0000313" key="4">
    <source>
        <dbReference type="Proteomes" id="UP001219934"/>
    </source>
</evidence>
<accession>A0AAD6BCL7</accession>
<feature type="compositionally biased region" description="Polar residues" evidence="2">
    <location>
        <begin position="457"/>
        <end position="471"/>
    </location>
</feature>
<dbReference type="AlphaFoldDB" id="A0AAD6BCL7"/>
<dbReference type="InterPro" id="IPR036770">
    <property type="entry name" value="Ankyrin_rpt-contain_sf"/>
</dbReference>
<dbReference type="PROSITE" id="PS50088">
    <property type="entry name" value="ANK_REPEAT"/>
    <property type="match status" value="3"/>
</dbReference>
<keyword evidence="1" id="KW-0040">ANK repeat</keyword>